<comment type="caution">
    <text evidence="1">The sequence shown here is derived from an EMBL/GenBank/DDBJ whole genome shotgun (WGS) entry which is preliminary data.</text>
</comment>
<reference evidence="1" key="2">
    <citation type="journal article" date="2021" name="PeerJ">
        <title>Extensive microbial diversity within the chicken gut microbiome revealed by metagenomics and culture.</title>
        <authorList>
            <person name="Gilroy R."/>
            <person name="Ravi A."/>
            <person name="Getino M."/>
            <person name="Pursley I."/>
            <person name="Horton D.L."/>
            <person name="Alikhan N.F."/>
            <person name="Baker D."/>
            <person name="Gharbi K."/>
            <person name="Hall N."/>
            <person name="Watson M."/>
            <person name="Adriaenssens E.M."/>
            <person name="Foster-Nyarko E."/>
            <person name="Jarju S."/>
            <person name="Secka A."/>
            <person name="Antonio M."/>
            <person name="Oren A."/>
            <person name="Chaudhuri R.R."/>
            <person name="La Ragione R."/>
            <person name="Hildebrand F."/>
            <person name="Pallen M.J."/>
        </authorList>
    </citation>
    <scope>NUCLEOTIDE SEQUENCE</scope>
    <source>
        <strain evidence="1">ChiGjej3B3-5194</strain>
    </source>
</reference>
<dbReference type="Proteomes" id="UP000886742">
    <property type="component" value="Unassembled WGS sequence"/>
</dbReference>
<dbReference type="EMBL" id="DVJI01000009">
    <property type="protein sequence ID" value="HIS70771.1"/>
    <property type="molecule type" value="Genomic_DNA"/>
</dbReference>
<dbReference type="AlphaFoldDB" id="A0A9D1FFU2"/>
<accession>A0A9D1FFU2</accession>
<protein>
    <submittedName>
        <fullName evidence="1">Uncharacterized protein</fullName>
    </submittedName>
</protein>
<sequence length="181" mass="21242">MSKRPKKDGILYTPLPDLFIDGVTKVNPRIGRSTRDSCLVDREKALYAQYGLERPTDLDPVTRELIRQMAIKLKFTGFMDAAKVRLPGQPAKWLGSYGMNFVNRVEEYKRNNPNKSWINIMRYIKKEYKYTESAENLYIRYREIFKNPLSHTVIAKIYMEKGKEALTQQQMLKLLEIESIL</sequence>
<organism evidence="1 2">
    <name type="scientific">Candidatus Enterousia intestinigallinarum</name>
    <dbReference type="NCBI Taxonomy" id="2840790"/>
    <lineage>
        <taxon>Bacteria</taxon>
        <taxon>Pseudomonadati</taxon>
        <taxon>Pseudomonadota</taxon>
        <taxon>Alphaproteobacteria</taxon>
        <taxon>Candidatus Enterousia</taxon>
    </lineage>
</organism>
<reference evidence="1" key="1">
    <citation type="submission" date="2020-10" db="EMBL/GenBank/DDBJ databases">
        <authorList>
            <person name="Gilroy R."/>
        </authorList>
    </citation>
    <scope>NUCLEOTIDE SEQUENCE</scope>
    <source>
        <strain evidence="1">ChiGjej3B3-5194</strain>
    </source>
</reference>
<name>A0A9D1FFU2_9PROT</name>
<proteinExistence type="predicted"/>
<gene>
    <name evidence="1" type="ORF">IAD02_02155</name>
</gene>
<evidence type="ECO:0000313" key="1">
    <source>
        <dbReference type="EMBL" id="HIS70771.1"/>
    </source>
</evidence>
<evidence type="ECO:0000313" key="2">
    <source>
        <dbReference type="Proteomes" id="UP000886742"/>
    </source>
</evidence>